<gene>
    <name evidence="2" type="ORF">QRD43_03390</name>
</gene>
<organism evidence="2 3">
    <name type="scientific">Roseateles subflavus</name>
    <dbReference type="NCBI Taxonomy" id="3053353"/>
    <lineage>
        <taxon>Bacteria</taxon>
        <taxon>Pseudomonadati</taxon>
        <taxon>Pseudomonadota</taxon>
        <taxon>Betaproteobacteria</taxon>
        <taxon>Burkholderiales</taxon>
        <taxon>Sphaerotilaceae</taxon>
        <taxon>Roseateles</taxon>
    </lineage>
</organism>
<keyword evidence="1" id="KW-0472">Membrane</keyword>
<proteinExistence type="predicted"/>
<keyword evidence="3" id="KW-1185">Reference proteome</keyword>
<keyword evidence="1" id="KW-1133">Transmembrane helix</keyword>
<name>A0ABT7LEP9_9BURK</name>
<dbReference type="EMBL" id="JASVDS010000001">
    <property type="protein sequence ID" value="MDL5030939.1"/>
    <property type="molecule type" value="Genomic_DNA"/>
</dbReference>
<reference evidence="2 3" key="1">
    <citation type="submission" date="2023-06" db="EMBL/GenBank/DDBJ databases">
        <title>Pelomonas sp. APW6 16S ribosomal RNA gene genome sequencing and assembly.</title>
        <authorList>
            <person name="Woo H."/>
        </authorList>
    </citation>
    <scope>NUCLEOTIDE SEQUENCE [LARGE SCALE GENOMIC DNA]</scope>
    <source>
        <strain evidence="2 3">APW6</strain>
    </source>
</reference>
<evidence type="ECO:0000256" key="1">
    <source>
        <dbReference type="SAM" id="Phobius"/>
    </source>
</evidence>
<sequence length="76" mass="8293">MTTRSTSYIAFVVGVAATAALFTGVRVQVDRDAEFRSQIVKLEPVFIQGKRADQVAQIQQLPQVVINGRRADSSVS</sequence>
<evidence type="ECO:0000313" key="2">
    <source>
        <dbReference type="EMBL" id="MDL5030939.1"/>
    </source>
</evidence>
<accession>A0ABT7LEP9</accession>
<dbReference type="RefSeq" id="WP_285981060.1">
    <property type="nucleotide sequence ID" value="NZ_JASVDS010000001.1"/>
</dbReference>
<protein>
    <recommendedName>
        <fullName evidence="4">Efflux transporter periplasmic adaptor subunit</fullName>
    </recommendedName>
</protein>
<feature type="transmembrane region" description="Helical" evidence="1">
    <location>
        <begin position="6"/>
        <end position="27"/>
    </location>
</feature>
<dbReference type="Proteomes" id="UP001238603">
    <property type="component" value="Unassembled WGS sequence"/>
</dbReference>
<evidence type="ECO:0000313" key="3">
    <source>
        <dbReference type="Proteomes" id="UP001238603"/>
    </source>
</evidence>
<comment type="caution">
    <text evidence="2">The sequence shown here is derived from an EMBL/GenBank/DDBJ whole genome shotgun (WGS) entry which is preliminary data.</text>
</comment>
<keyword evidence="1" id="KW-0812">Transmembrane</keyword>
<evidence type="ECO:0008006" key="4">
    <source>
        <dbReference type="Google" id="ProtNLM"/>
    </source>
</evidence>